<dbReference type="Proteomes" id="UP000257109">
    <property type="component" value="Unassembled WGS sequence"/>
</dbReference>
<gene>
    <name evidence="1" type="ORF">CR513_05664</name>
</gene>
<dbReference type="EMBL" id="QJKJ01000949">
    <property type="protein sequence ID" value="RDY09896.1"/>
    <property type="molecule type" value="Genomic_DNA"/>
</dbReference>
<dbReference type="PANTHER" id="PTHR33240:SF15">
    <property type="entry name" value="GAG-PRO-LIKE PROTEIN"/>
    <property type="match status" value="1"/>
</dbReference>
<proteinExistence type="predicted"/>
<accession>A0A371I4D4</accession>
<name>A0A371I4D4_MUCPR</name>
<evidence type="ECO:0000313" key="2">
    <source>
        <dbReference type="Proteomes" id="UP000257109"/>
    </source>
</evidence>
<keyword evidence="2" id="KW-1185">Reference proteome</keyword>
<evidence type="ECO:0000313" key="1">
    <source>
        <dbReference type="EMBL" id="RDY09896.1"/>
    </source>
</evidence>
<dbReference type="PANTHER" id="PTHR33240">
    <property type="entry name" value="OS08G0508500 PROTEIN"/>
    <property type="match status" value="1"/>
</dbReference>
<sequence>MIARVLIDNGSSLNVMLKTTLDKLYSPGAILRNNPVMVRAFDGSKQEVMSEITLPIRIGPTTFDITFQVMDIRLAYSCLLG</sequence>
<dbReference type="AlphaFoldDB" id="A0A371I4D4"/>
<reference evidence="1" key="1">
    <citation type="submission" date="2018-05" db="EMBL/GenBank/DDBJ databases">
        <title>Draft genome of Mucuna pruriens seed.</title>
        <authorList>
            <person name="Nnadi N.E."/>
            <person name="Vos R."/>
            <person name="Hasami M.H."/>
            <person name="Devisetty U.K."/>
            <person name="Aguiy J.C."/>
        </authorList>
    </citation>
    <scope>NUCLEOTIDE SEQUENCE [LARGE SCALE GENOMIC DNA]</scope>
    <source>
        <strain evidence="1">JCA_2017</strain>
    </source>
</reference>
<comment type="caution">
    <text evidence="1">The sequence shown here is derived from an EMBL/GenBank/DDBJ whole genome shotgun (WGS) entry which is preliminary data.</text>
</comment>
<feature type="non-terminal residue" evidence="1">
    <location>
        <position position="1"/>
    </location>
</feature>
<dbReference type="InterPro" id="IPR021109">
    <property type="entry name" value="Peptidase_aspartic_dom_sf"/>
</dbReference>
<dbReference type="CDD" id="cd00303">
    <property type="entry name" value="retropepsin_like"/>
    <property type="match status" value="1"/>
</dbReference>
<dbReference type="Gene3D" id="2.40.70.10">
    <property type="entry name" value="Acid Proteases"/>
    <property type="match status" value="1"/>
</dbReference>
<protein>
    <submittedName>
        <fullName evidence="1">Uncharacterized protein</fullName>
    </submittedName>
</protein>
<organism evidence="1 2">
    <name type="scientific">Mucuna pruriens</name>
    <name type="common">Velvet bean</name>
    <name type="synonym">Dolichos pruriens</name>
    <dbReference type="NCBI Taxonomy" id="157652"/>
    <lineage>
        <taxon>Eukaryota</taxon>
        <taxon>Viridiplantae</taxon>
        <taxon>Streptophyta</taxon>
        <taxon>Embryophyta</taxon>
        <taxon>Tracheophyta</taxon>
        <taxon>Spermatophyta</taxon>
        <taxon>Magnoliopsida</taxon>
        <taxon>eudicotyledons</taxon>
        <taxon>Gunneridae</taxon>
        <taxon>Pentapetalae</taxon>
        <taxon>rosids</taxon>
        <taxon>fabids</taxon>
        <taxon>Fabales</taxon>
        <taxon>Fabaceae</taxon>
        <taxon>Papilionoideae</taxon>
        <taxon>50 kb inversion clade</taxon>
        <taxon>NPAAA clade</taxon>
        <taxon>indigoferoid/millettioid clade</taxon>
        <taxon>Phaseoleae</taxon>
        <taxon>Mucuna</taxon>
    </lineage>
</organism>
<dbReference type="OrthoDB" id="1736143at2759"/>